<protein>
    <submittedName>
        <fullName evidence="2">Uncharacterized protein</fullName>
    </submittedName>
</protein>
<keyword evidence="1" id="KW-0812">Transmembrane</keyword>
<name>A0A7J8EKB0_ROUAE</name>
<keyword evidence="1" id="KW-1133">Transmembrane helix</keyword>
<proteinExistence type="predicted"/>
<evidence type="ECO:0000256" key="1">
    <source>
        <dbReference type="SAM" id="Phobius"/>
    </source>
</evidence>
<dbReference type="EMBL" id="JACASE010000009">
    <property type="protein sequence ID" value="KAF6435833.1"/>
    <property type="molecule type" value="Genomic_DNA"/>
</dbReference>
<evidence type="ECO:0000313" key="2">
    <source>
        <dbReference type="EMBL" id="KAF6435833.1"/>
    </source>
</evidence>
<gene>
    <name evidence="2" type="ORF">HJG63_012556</name>
</gene>
<reference evidence="2 3" key="1">
    <citation type="journal article" date="2020" name="Nature">
        <title>Six reference-quality genomes reveal evolution of bat adaptations.</title>
        <authorList>
            <person name="Jebb D."/>
            <person name="Huang Z."/>
            <person name="Pippel M."/>
            <person name="Hughes G.M."/>
            <person name="Lavrichenko K."/>
            <person name="Devanna P."/>
            <person name="Winkler S."/>
            <person name="Jermiin L.S."/>
            <person name="Skirmuntt E.C."/>
            <person name="Katzourakis A."/>
            <person name="Burkitt-Gray L."/>
            <person name="Ray D.A."/>
            <person name="Sullivan K.A.M."/>
            <person name="Roscito J.G."/>
            <person name="Kirilenko B.M."/>
            <person name="Davalos L.M."/>
            <person name="Corthals A.P."/>
            <person name="Power M.L."/>
            <person name="Jones G."/>
            <person name="Ransome R.D."/>
            <person name="Dechmann D.K.N."/>
            <person name="Locatelli A.G."/>
            <person name="Puechmaille S.J."/>
            <person name="Fedrigo O."/>
            <person name="Jarvis E.D."/>
            <person name="Hiller M."/>
            <person name="Vernes S.C."/>
            <person name="Myers E.W."/>
            <person name="Teeling E.C."/>
        </authorList>
    </citation>
    <scope>NUCLEOTIDE SEQUENCE [LARGE SCALE GENOMIC DNA]</scope>
    <source>
        <strain evidence="2">MRouAeg1</strain>
        <tissue evidence="2">Muscle</tissue>
    </source>
</reference>
<dbReference type="Proteomes" id="UP000593571">
    <property type="component" value="Unassembled WGS sequence"/>
</dbReference>
<comment type="caution">
    <text evidence="2">The sequence shown here is derived from an EMBL/GenBank/DDBJ whole genome shotgun (WGS) entry which is preliminary data.</text>
</comment>
<keyword evidence="1" id="KW-0472">Membrane</keyword>
<dbReference type="AlphaFoldDB" id="A0A7J8EKB0"/>
<feature type="transmembrane region" description="Helical" evidence="1">
    <location>
        <begin position="12"/>
        <end position="32"/>
    </location>
</feature>
<keyword evidence="3" id="KW-1185">Reference proteome</keyword>
<organism evidence="2 3">
    <name type="scientific">Rousettus aegyptiacus</name>
    <name type="common">Egyptian fruit bat</name>
    <name type="synonym">Pteropus aegyptiacus</name>
    <dbReference type="NCBI Taxonomy" id="9407"/>
    <lineage>
        <taxon>Eukaryota</taxon>
        <taxon>Metazoa</taxon>
        <taxon>Chordata</taxon>
        <taxon>Craniata</taxon>
        <taxon>Vertebrata</taxon>
        <taxon>Euteleostomi</taxon>
        <taxon>Mammalia</taxon>
        <taxon>Eutheria</taxon>
        <taxon>Laurasiatheria</taxon>
        <taxon>Chiroptera</taxon>
        <taxon>Yinpterochiroptera</taxon>
        <taxon>Pteropodoidea</taxon>
        <taxon>Pteropodidae</taxon>
        <taxon>Rousettinae</taxon>
        <taxon>Rousettus</taxon>
    </lineage>
</organism>
<evidence type="ECO:0000313" key="3">
    <source>
        <dbReference type="Proteomes" id="UP000593571"/>
    </source>
</evidence>
<sequence>MRFSSSRRPLQQLLLLVLLIIAILKGVRWYLIVVSICISLMASDVEHIFIYLLAICMSSREKCPFGSSAHFLIGSFFKYSLLSHMSSLYILDIRPLLEMLLANIFSHLDGCVFTLPMVSFSEHKLFSLM</sequence>
<accession>A0A7J8EKB0</accession>